<dbReference type="EMBL" id="JAJKGN010000005">
    <property type="protein sequence ID" value="MDC6409669.1"/>
    <property type="molecule type" value="Genomic_DNA"/>
</dbReference>
<keyword evidence="4" id="KW-0067">ATP-binding</keyword>
<dbReference type="AlphaFoldDB" id="A0AAW6HY07"/>
<evidence type="ECO:0000256" key="2">
    <source>
        <dbReference type="ARBA" id="ARBA00022801"/>
    </source>
</evidence>
<feature type="domain" description="SF3 helicase" evidence="5">
    <location>
        <begin position="539"/>
        <end position="698"/>
    </location>
</feature>
<evidence type="ECO:0000256" key="1">
    <source>
        <dbReference type="ARBA" id="ARBA00022741"/>
    </source>
</evidence>
<dbReference type="InterPro" id="IPR004968">
    <property type="entry name" value="DNA_primase/NTPase_C"/>
</dbReference>
<dbReference type="InterPro" id="IPR006500">
    <property type="entry name" value="Helicase_put_C_phage/plasmid"/>
</dbReference>
<evidence type="ECO:0000256" key="4">
    <source>
        <dbReference type="ARBA" id="ARBA00022840"/>
    </source>
</evidence>
<name>A0AAW6HY07_XYLFS</name>
<evidence type="ECO:0000256" key="3">
    <source>
        <dbReference type="ARBA" id="ARBA00022806"/>
    </source>
</evidence>
<dbReference type="InterPro" id="IPR014015">
    <property type="entry name" value="Helicase_SF3_DNA-vir"/>
</dbReference>
<reference evidence="6" key="1">
    <citation type="submission" date="2021-11" db="EMBL/GenBank/DDBJ databases">
        <authorList>
            <person name="Denance N."/>
            <person name="Briand M."/>
            <person name="Dupas E."/>
            <person name="Durand K."/>
            <person name="Legendre B."/>
            <person name="Cunty A."/>
            <person name="Donnadieu C."/>
            <person name="Lopez Roques C."/>
            <person name="Cesbron S."/>
            <person name="Jacques M.A."/>
        </authorList>
    </citation>
    <scope>NUCLEOTIDE SEQUENCE</scope>
    <source>
        <strain evidence="6">CFBP8070</strain>
    </source>
</reference>
<proteinExistence type="predicted"/>
<dbReference type="RefSeq" id="WP_234499683.1">
    <property type="nucleotide sequence ID" value="NZ_CP090511.1"/>
</dbReference>
<dbReference type="GO" id="GO:0004386">
    <property type="term" value="F:helicase activity"/>
    <property type="evidence" value="ECO:0007669"/>
    <property type="project" value="UniProtKB-KW"/>
</dbReference>
<dbReference type="PANTHER" id="PTHR35372">
    <property type="entry name" value="ATP BINDING PROTEIN-RELATED"/>
    <property type="match status" value="1"/>
</dbReference>
<dbReference type="PANTHER" id="PTHR35372:SF2">
    <property type="entry name" value="SF3 HELICASE DOMAIN-CONTAINING PROTEIN"/>
    <property type="match status" value="1"/>
</dbReference>
<dbReference type="SMART" id="SM00885">
    <property type="entry name" value="D5_N"/>
    <property type="match status" value="1"/>
</dbReference>
<organism evidence="6 7">
    <name type="scientific">Xylella fastidiosa subsp. multiplex</name>
    <dbReference type="NCBI Taxonomy" id="644357"/>
    <lineage>
        <taxon>Bacteria</taxon>
        <taxon>Pseudomonadati</taxon>
        <taxon>Pseudomonadota</taxon>
        <taxon>Gammaproteobacteria</taxon>
        <taxon>Lysobacterales</taxon>
        <taxon>Lysobacteraceae</taxon>
        <taxon>Xylella</taxon>
    </lineage>
</organism>
<sequence>MRDSITVLKHPVNTLAKTWRADGSVKAYDNAKFFQVEQRALNNSRELSALLTELEQNPHACVIRGAYVGDAKAAALDTEFQKGKVRRIAELYEDSPHHWMLVEIDNFYPRCRDPVADPVGSIDEFLHAHLPFGFHGADYHWQLSSSAGRPECAGKLKAHVWFWLHKPYTSAQLKAWAAVCAPGLDASVFNTVQIHYTAAPVFEAGVADPVPVRSGFVEGFLEDSVLLEIDAAILESAKTEGKPSRQHKLMAAAANDPVAVHLSHFWKVLSTGKEGQLFITCPFEAHHTQPSNPTSTVYYPAHTGGYANGAFVCQHAHCRNRTQIEFRQGVGYTEEELPPPGIEEMDVNMFGVPTTEHTPTDDMIISRLATTKELTTDKANGARIVKHYGKQLMIVAGDWYTWNGEYWKKGKAEAFQVIDEFPNAIRYEAEQAAQAKDDKKAALLYKWVKQSESTSRRNAAVEWASSHLTVGPQRLDSNPWLLNCANGTVDLRTGELSPHRREDCITRVVPLNYNPNATAPVFKKTLERITCEEGQAGKPLSDFLQRWFGYCTTGSVREQKFAVLYGDGANGKSTLLDLIMGVLGGYAGVAAPGLLIGNKSQQHPTAVADLFGRRMVTTHESGDGEALREDFVKRATGGDALKARYMYGELFEFQPTHKLQLLTNHKPVIKGQDSGIWRRIMLIPFKASFDAAEGEPTRSYRYLRDTGIAEKLAAEREGVLAWLVAGAVEWYKNGLNPPDIVLDASEEYQSEQDRVGQFIDEECETGAEYEEKLSTPMGGGLYPAYTQWCKASGVHPLSKVRFLDGLKRRVPGFKKKLTKETPEGGKRREFVVIQGVALINTDPFQ</sequence>
<dbReference type="GO" id="GO:0005524">
    <property type="term" value="F:ATP binding"/>
    <property type="evidence" value="ECO:0007669"/>
    <property type="project" value="UniProtKB-KW"/>
</dbReference>
<dbReference type="InterPro" id="IPR051620">
    <property type="entry name" value="ORF904-like_C"/>
</dbReference>
<accession>A0AAW6HY07</accession>
<gene>
    <name evidence="6" type="ORF">LOK82_14065</name>
</gene>
<dbReference type="Pfam" id="PF08706">
    <property type="entry name" value="D5_N"/>
    <property type="match status" value="1"/>
</dbReference>
<reference evidence="6" key="2">
    <citation type="journal article" date="2023" name="Commun. Biol.">
        <title>Suspicions of two bridgehead invasions of Xylella fastidiosa subsp. multiplex in France.</title>
        <authorList>
            <person name="Dupas E."/>
            <person name="Durand K."/>
            <person name="Rieux A."/>
            <person name="Briand M."/>
            <person name="Pruvost O."/>
            <person name="Cunty A."/>
            <person name="Denance N."/>
            <person name="Donnadieu C."/>
            <person name="Legendre B."/>
            <person name="Lopez-Roques C."/>
            <person name="Cesbron S."/>
            <person name="Ravigne V."/>
            <person name="Jacques M.A."/>
        </authorList>
    </citation>
    <scope>NUCLEOTIDE SEQUENCE</scope>
    <source>
        <strain evidence="6">CFBP8070</strain>
    </source>
</reference>
<evidence type="ECO:0000313" key="6">
    <source>
        <dbReference type="EMBL" id="MDC6409669.1"/>
    </source>
</evidence>
<protein>
    <submittedName>
        <fullName evidence="6">Phage/plasmid primase, P4 family</fullName>
    </submittedName>
</protein>
<dbReference type="Gene3D" id="3.40.50.300">
    <property type="entry name" value="P-loop containing nucleotide triphosphate hydrolases"/>
    <property type="match status" value="1"/>
</dbReference>
<dbReference type="SUPFAM" id="SSF52540">
    <property type="entry name" value="P-loop containing nucleoside triphosphate hydrolases"/>
    <property type="match status" value="1"/>
</dbReference>
<dbReference type="PROSITE" id="PS51206">
    <property type="entry name" value="SF3_HELICASE_1"/>
    <property type="match status" value="1"/>
</dbReference>
<dbReference type="NCBIfam" id="TIGR01613">
    <property type="entry name" value="primase_Cterm"/>
    <property type="match status" value="1"/>
</dbReference>
<dbReference type="InterPro" id="IPR045455">
    <property type="entry name" value="NrS-1_pol-like_helicase"/>
</dbReference>
<dbReference type="Pfam" id="PF03288">
    <property type="entry name" value="Pox_D5"/>
    <property type="match status" value="1"/>
</dbReference>
<dbReference type="Pfam" id="PF19263">
    <property type="entry name" value="DUF5906"/>
    <property type="match status" value="1"/>
</dbReference>
<dbReference type="InterPro" id="IPR014818">
    <property type="entry name" value="Phage/plasmid_primase_P4_C"/>
</dbReference>
<dbReference type="InterPro" id="IPR027417">
    <property type="entry name" value="P-loop_NTPase"/>
</dbReference>
<keyword evidence="2" id="KW-0378">Hydrolase</keyword>
<dbReference type="Proteomes" id="UP001220702">
    <property type="component" value="Unassembled WGS sequence"/>
</dbReference>
<evidence type="ECO:0000259" key="5">
    <source>
        <dbReference type="PROSITE" id="PS51206"/>
    </source>
</evidence>
<keyword evidence="3" id="KW-0347">Helicase</keyword>
<dbReference type="GO" id="GO:0016787">
    <property type="term" value="F:hydrolase activity"/>
    <property type="evidence" value="ECO:0007669"/>
    <property type="project" value="UniProtKB-KW"/>
</dbReference>
<evidence type="ECO:0000313" key="7">
    <source>
        <dbReference type="Proteomes" id="UP001220702"/>
    </source>
</evidence>
<comment type="caution">
    <text evidence="6">The sequence shown here is derived from an EMBL/GenBank/DDBJ whole genome shotgun (WGS) entry which is preliminary data.</text>
</comment>
<keyword evidence="1" id="KW-0547">Nucleotide-binding</keyword>